<feature type="compositionally biased region" description="Low complexity" evidence="10">
    <location>
        <begin position="209"/>
        <end position="226"/>
    </location>
</feature>
<feature type="topological domain" description="Cytoplasmic" evidence="8">
    <location>
        <begin position="1"/>
        <end position="2035"/>
    </location>
</feature>
<feature type="region of interest" description="Disordered" evidence="10">
    <location>
        <begin position="1550"/>
        <end position="1587"/>
    </location>
</feature>
<feature type="region of interest" description="Disordered" evidence="10">
    <location>
        <begin position="203"/>
        <end position="240"/>
    </location>
</feature>
<feature type="compositionally biased region" description="Basic residues" evidence="10">
    <location>
        <begin position="1335"/>
        <end position="1346"/>
    </location>
</feature>
<keyword evidence="7" id="KW-0539">Nucleus</keyword>
<sequence>MTDDIYTHSSVLDRIRNLKDEPLSYETSSHYSNHQDLHGNLGTDRYSNHHRSSLLKEHLESPYQSNLSEVDYTPSSLKSDFSVYTSKYKSTNSSRFCSSCRTSSETPTDGGYTSRISTLTYGVDTESNVGYKNSIDTLSSPTTSQHCFKDLAKVGEAFSATKDCIQAAENQWEKFFQDSETDQAWKISSNVSSSAGYENQIKTNKLKTTQSTSNSESLNSKKSQSSPRYTPINGISSPSQHSYKDVACVLKSSLGVNKFSPSLSQNNDTGYFSSDSPQSVNHNNVKTMASYNPRDNAPKHLDVDKKQFFPGDYAKPWDSPTEAKRLKIEDPVTPSSVGSFSPTESPSFRQLLRYDDSFYNSSENPSPVDSPDVKQKGDKEQQKKYKKNELWASIKSDYQYCMDEEIIEQCKSTESDLSWGEEDDLLRDTNVSFTEFMQQYKELTDWLNQVQLVTQRQSSSLSEKYLNQTYYEEMLQNSPRRKLFNDYAKQLMRRYPAMKDEIQLPIQQVNNQWKTIEKAITPGGGKVDTDAMLGDLEQDLNGLRKWLHDVESHLLPMCLSPQWSPEILTEKLKEHQVLQRDIESHSKIVSAVLKLCERLQLNETACENTSERESLQLVAVNLERRWHAIWLQSLEWQCRLEEAITQRKMKIAGLYGTSLYEVYKRYKYVSHGYLFNRRVIYKIQLKKYVRPFNFARILDINKKTVLTGSNFRTSEGSGSNWSDFSYNTAHSDLPRPEPRDVTRQAQYDDYNESPYSSDEYGDVIPFDEHEYEKIEDDSENEPNELVEEYSKELQDKLQALEDNIKDEQDYMDIDNVDVTAALSDSDYSFETANCKEHNNSNLQEDEYTKLKPRNSSGKLGSLSAMESRLVAKNAQKYGVKVESHDIGYSSESHSNDEQHEAMKSGASIDTSHVDKSSVKLRQKTSHSRDVSMDEMNDTSLTNVSSLPESSWRHSMTSAYDTSSDHNSPTDDDEHKTVEEDSAVEKSGPKSIPKSGDKDYYKMTSVDVDATCGLLSQSPPTHDVGLTPYKAQPFQIPNLGESPGVDVATYQESGKVEQIARRLDFGAMDTSDVTDGKETIGEEEGMGKEGSGTSDSLSVQVDSDALQREDGFISDDFLMEEQVDAPPRSPNKEAIKRLIKQAELLVMDDEQVHKSITFLHSRESTNPDLRPPKCKSPDLSSSKSSPRDLPTDSLASTLSTEGSMLGEASACEASGEYTSNSEAEYYSTASSDEEQYNSVLRMSTSHSSDLLSSGHNSQSNLGSPVKQRNRPSSVTEMYELTNRLDLSPFSISESAIDNIPRERGSKSSSAASSRDRLSRTNSERSTHSLRVGTPTRKLRNKSRKLKRSISEAEQNSDITKSHDSLGSAEIFENAETAPCSPPEATLSLPGNCQELNTGAFSSKYSSNSRETLTNSQNIAQCYTSSDAYNGARPKTSIPSHISQRRKKKSRSKRRNGSGSSGSESGSDVEHVPDVKVASSADNTDDLINSTVESFSEEAWDNYQIGYTALKYSAPMYTSVSEDPNEEKLTDTALQWEPSEYEEDFDFKYAASLGGNKSPPEMKKNKERKYKGPKPSPGGFTGDVNKMEDSDSDIEDLHHVIKESTDQIHVAAAVLKKYRKDVMDTGIYLDPSKYAEVVATCQMNITCLEVISDTLESDQGMANLTEEDLQQMEDTLAEWDSLHSLGLERQAQSRDLLAIYKQFVTLSQTLAEYQDELGNDVFEDVSKLESAVKHLQNNRLDVQPLRDDLERVKNEIASYARQNQHISMTKFQEETMTLSDQVEEVADRSSKKIDEFKSTLITWYDHDETMEELKYLLHREEGQLQCLELTHDVIDFTEQDIKDTLYDLKGMKSDLDKYDDKLENLRNISADICKIADTERKNEIRANIGTTANELASLKLRCERLEAAFEERLNTGDFKSDGASQLELIQPETSKVAMETTTVAKATEDDSSQDSGMDSQEGATTETDGLAVDATLMSIDETDATVVAEATDASGASGVTGATKENTTQTELKQCLETEDQASAHVEGRSWVKRILRAARPVQVMIVAVFLAACILDPRVNDATKDLGIILNPELRYVKGPPPF</sequence>
<feature type="region of interest" description="Disordered" evidence="10">
    <location>
        <begin position="359"/>
        <end position="386"/>
    </location>
</feature>
<dbReference type="SMART" id="SM01249">
    <property type="entry name" value="KASH"/>
    <property type="match status" value="1"/>
</dbReference>
<evidence type="ECO:0000256" key="5">
    <source>
        <dbReference type="ARBA" id="ARBA00022989"/>
    </source>
</evidence>
<dbReference type="PROSITE" id="PS51049">
    <property type="entry name" value="KASH"/>
    <property type="match status" value="1"/>
</dbReference>
<dbReference type="OrthoDB" id="10041151at2759"/>
<dbReference type="Gene3D" id="1.20.58.60">
    <property type="match status" value="2"/>
</dbReference>
<feature type="coiled-coil region" evidence="9">
    <location>
        <begin position="783"/>
        <end position="810"/>
    </location>
</feature>
<dbReference type="InterPro" id="IPR012315">
    <property type="entry name" value="KASH"/>
</dbReference>
<feature type="region of interest" description="Disordered" evidence="10">
    <location>
        <begin position="26"/>
        <end position="49"/>
    </location>
</feature>
<keyword evidence="3 8" id="KW-0812">Transmembrane</keyword>
<dbReference type="CDD" id="cd00176">
    <property type="entry name" value="SPEC"/>
    <property type="match status" value="1"/>
</dbReference>
<feature type="compositionally biased region" description="Basic and acidic residues" evidence="10">
    <location>
        <begin position="893"/>
        <end position="902"/>
    </location>
</feature>
<comment type="caution">
    <text evidence="12">The sequence shown here is derived from an EMBL/GenBank/DDBJ whole genome shotgun (WGS) entry which is preliminary data.</text>
</comment>
<dbReference type="Pfam" id="PF10541">
    <property type="entry name" value="KASH"/>
    <property type="match status" value="1"/>
</dbReference>
<keyword evidence="6 8" id="KW-0472">Membrane</keyword>
<name>A0A8S4PCK1_OWEFU</name>
<organism evidence="12 13">
    <name type="scientific">Owenia fusiformis</name>
    <name type="common">Polychaete worm</name>
    <dbReference type="NCBI Taxonomy" id="6347"/>
    <lineage>
        <taxon>Eukaryota</taxon>
        <taxon>Metazoa</taxon>
        <taxon>Spiralia</taxon>
        <taxon>Lophotrochozoa</taxon>
        <taxon>Annelida</taxon>
        <taxon>Polychaeta</taxon>
        <taxon>Sedentaria</taxon>
        <taxon>Canalipalpata</taxon>
        <taxon>Sabellida</taxon>
        <taxon>Oweniida</taxon>
        <taxon>Oweniidae</taxon>
        <taxon>Owenia</taxon>
    </lineage>
</organism>
<proteinExistence type="inferred from homology"/>
<feature type="region of interest" description="Disordered" evidence="10">
    <location>
        <begin position="1941"/>
        <end position="1965"/>
    </location>
</feature>
<feature type="region of interest" description="Disordered" evidence="10">
    <location>
        <begin position="1066"/>
        <end position="1133"/>
    </location>
</feature>
<dbReference type="InterPro" id="IPR052403">
    <property type="entry name" value="LINC-complex_assoc"/>
</dbReference>
<keyword evidence="4" id="KW-0677">Repeat</keyword>
<accession>A0A8S4PCK1</accession>
<evidence type="ECO:0000256" key="9">
    <source>
        <dbReference type="SAM" id="Coils"/>
    </source>
</evidence>
<dbReference type="PANTHER" id="PTHR47535">
    <property type="entry name" value="MUSCLE-SPECIFIC PROTEIN 300 KDA, ISOFORM G"/>
    <property type="match status" value="1"/>
</dbReference>
<feature type="compositionally biased region" description="Polar residues" evidence="10">
    <location>
        <begin position="333"/>
        <end position="345"/>
    </location>
</feature>
<comment type="similarity">
    <text evidence="2">Belongs to the nesprin family.</text>
</comment>
<dbReference type="PANTHER" id="PTHR47535:SF1">
    <property type="entry name" value="NESPRIN-1"/>
    <property type="match status" value="1"/>
</dbReference>
<feature type="region of interest" description="Disordered" evidence="10">
    <location>
        <begin position="312"/>
        <end position="345"/>
    </location>
</feature>
<evidence type="ECO:0000256" key="4">
    <source>
        <dbReference type="ARBA" id="ARBA00022737"/>
    </source>
</evidence>
<evidence type="ECO:0000256" key="1">
    <source>
        <dbReference type="ARBA" id="ARBA00004126"/>
    </source>
</evidence>
<evidence type="ECO:0000313" key="13">
    <source>
        <dbReference type="Proteomes" id="UP000749559"/>
    </source>
</evidence>
<evidence type="ECO:0000313" key="12">
    <source>
        <dbReference type="EMBL" id="CAH1791757.1"/>
    </source>
</evidence>
<feature type="region of interest" description="Disordered" evidence="10">
    <location>
        <begin position="1294"/>
        <end position="1362"/>
    </location>
</feature>
<feature type="region of interest" description="Disordered" evidence="10">
    <location>
        <begin position="1156"/>
        <end position="1271"/>
    </location>
</feature>
<evidence type="ECO:0000256" key="3">
    <source>
        <dbReference type="ARBA" id="ARBA00022692"/>
    </source>
</evidence>
<feature type="compositionally biased region" description="Polar residues" evidence="10">
    <location>
        <begin position="937"/>
        <end position="966"/>
    </location>
</feature>
<feature type="compositionally biased region" description="Polar residues" evidence="10">
    <location>
        <begin position="1192"/>
        <end position="1201"/>
    </location>
</feature>
<feature type="domain" description="KASH" evidence="11">
    <location>
        <begin position="2027"/>
        <end position="2082"/>
    </location>
</feature>
<evidence type="ECO:0000256" key="7">
    <source>
        <dbReference type="ARBA" id="ARBA00023242"/>
    </source>
</evidence>
<evidence type="ECO:0000256" key="2">
    <source>
        <dbReference type="ARBA" id="ARBA00008619"/>
    </source>
</evidence>
<reference evidence="12" key="1">
    <citation type="submission" date="2022-03" db="EMBL/GenBank/DDBJ databases">
        <authorList>
            <person name="Martin C."/>
        </authorList>
    </citation>
    <scope>NUCLEOTIDE SEQUENCE</scope>
</reference>
<feature type="coiled-coil region" evidence="9">
    <location>
        <begin position="1808"/>
        <end position="1906"/>
    </location>
</feature>
<feature type="region of interest" description="Disordered" evidence="10">
    <location>
        <begin position="884"/>
        <end position="999"/>
    </location>
</feature>
<evidence type="ECO:0000256" key="6">
    <source>
        <dbReference type="ARBA" id="ARBA00023136"/>
    </source>
</evidence>
<feature type="compositionally biased region" description="Low complexity" evidence="10">
    <location>
        <begin position="1951"/>
        <end position="1960"/>
    </location>
</feature>
<feature type="compositionally biased region" description="Low complexity" evidence="10">
    <location>
        <begin position="1242"/>
        <end position="1258"/>
    </location>
</feature>
<feature type="compositionally biased region" description="Polar residues" evidence="10">
    <location>
        <begin position="1215"/>
        <end position="1241"/>
    </location>
</feature>
<protein>
    <recommendedName>
        <fullName evidence="11">KASH domain-containing protein</fullName>
    </recommendedName>
</protein>
<feature type="compositionally biased region" description="Basic and acidic residues" evidence="10">
    <location>
        <begin position="371"/>
        <end position="386"/>
    </location>
</feature>
<dbReference type="EMBL" id="CAIIXF020000008">
    <property type="protein sequence ID" value="CAH1791757.1"/>
    <property type="molecule type" value="Genomic_DNA"/>
</dbReference>
<feature type="compositionally biased region" description="Low complexity" evidence="10">
    <location>
        <begin position="1455"/>
        <end position="1464"/>
    </location>
</feature>
<dbReference type="GO" id="GO:0051015">
    <property type="term" value="F:actin filament binding"/>
    <property type="evidence" value="ECO:0007669"/>
    <property type="project" value="TreeGrafter"/>
</dbReference>
<dbReference type="GO" id="GO:0034993">
    <property type="term" value="C:meiotic nuclear membrane microtubule tethering complex"/>
    <property type="evidence" value="ECO:0007669"/>
    <property type="project" value="TreeGrafter"/>
</dbReference>
<dbReference type="Proteomes" id="UP000749559">
    <property type="component" value="Unassembled WGS sequence"/>
</dbReference>
<dbReference type="InterPro" id="IPR018159">
    <property type="entry name" value="Spectrin/alpha-actinin"/>
</dbReference>
<dbReference type="GO" id="GO:0007097">
    <property type="term" value="P:nuclear migration"/>
    <property type="evidence" value="ECO:0007669"/>
    <property type="project" value="TreeGrafter"/>
</dbReference>
<evidence type="ECO:0000259" key="11">
    <source>
        <dbReference type="PROSITE" id="PS51049"/>
    </source>
</evidence>
<feature type="topological domain" description="Perinuclear space" evidence="8">
    <location>
        <begin position="2057"/>
        <end position="2082"/>
    </location>
</feature>
<keyword evidence="5" id="KW-1133">Transmembrane helix</keyword>
<dbReference type="SUPFAM" id="SSF46966">
    <property type="entry name" value="Spectrin repeat"/>
    <property type="match status" value="1"/>
</dbReference>
<dbReference type="GO" id="GO:0005737">
    <property type="term" value="C:cytoplasm"/>
    <property type="evidence" value="ECO:0007669"/>
    <property type="project" value="TreeGrafter"/>
</dbReference>
<keyword evidence="9" id="KW-0175">Coiled coil</keyword>
<feature type="compositionally biased region" description="Basic and acidic residues" evidence="10">
    <location>
        <begin position="1312"/>
        <end position="1325"/>
    </location>
</feature>
<gene>
    <name evidence="12" type="ORF">OFUS_LOCUS16809</name>
</gene>
<keyword evidence="13" id="KW-1185">Reference proteome</keyword>
<dbReference type="SMART" id="SM00150">
    <property type="entry name" value="SPEC"/>
    <property type="match status" value="2"/>
</dbReference>
<dbReference type="GO" id="GO:0005640">
    <property type="term" value="C:nuclear outer membrane"/>
    <property type="evidence" value="ECO:0007669"/>
    <property type="project" value="TreeGrafter"/>
</dbReference>
<feature type="compositionally biased region" description="Basic residues" evidence="10">
    <location>
        <begin position="1441"/>
        <end position="1454"/>
    </location>
</feature>
<feature type="compositionally biased region" description="Basic and acidic residues" evidence="10">
    <location>
        <begin position="972"/>
        <end position="987"/>
    </location>
</feature>
<evidence type="ECO:0000256" key="10">
    <source>
        <dbReference type="SAM" id="MobiDB-lite"/>
    </source>
</evidence>
<comment type="subcellular location">
    <subcellularLocation>
        <location evidence="1">Nucleus membrane</location>
    </subcellularLocation>
</comment>
<feature type="region of interest" description="Disordered" evidence="10">
    <location>
        <begin position="1423"/>
        <end position="1470"/>
    </location>
</feature>
<feature type="region of interest" description="Disordered" evidence="10">
    <location>
        <begin position="838"/>
        <end position="860"/>
    </location>
</feature>
<evidence type="ECO:0000256" key="8">
    <source>
        <dbReference type="PROSITE-ProRule" id="PRU00385"/>
    </source>
</evidence>
<feature type="compositionally biased region" description="Basic and acidic residues" evidence="10">
    <location>
        <begin position="321"/>
        <end position="330"/>
    </location>
</feature>